<protein>
    <submittedName>
        <fullName evidence="2">Uncharacterized protein</fullName>
    </submittedName>
</protein>
<comment type="caution">
    <text evidence="2">The sequence shown here is derived from an EMBL/GenBank/DDBJ whole genome shotgun (WGS) entry which is preliminary data.</text>
</comment>
<feature type="transmembrane region" description="Helical" evidence="1">
    <location>
        <begin position="74"/>
        <end position="91"/>
    </location>
</feature>
<sequence length="231" mass="27529">MKDKCISNLDIINNAIDDAKFVLNDTTPYKGIRKVFIYWICYLLVLNLFLFIYWQLVSNFHFIISESFYTFNRIFKISLNLIAIIVYVIATNKVNMTLKEKNFLKTFTVFPVLLSLLKILFSISYYLNAGVILRLYDTFSFDLVITFIALFYLMKYFKDKRYNYLLIRFFVYMCIIFCLKFYVIDFYNISSIDMFVLRLKNVVSIMNEFSLYQVVGFGLSIYFMKNGNNGQ</sequence>
<keyword evidence="1" id="KW-0472">Membrane</keyword>
<gene>
    <name evidence="2" type="ORF">KHX14_03325</name>
</gene>
<feature type="transmembrane region" description="Helical" evidence="1">
    <location>
        <begin position="103"/>
        <end position="127"/>
    </location>
</feature>
<keyword evidence="1" id="KW-0812">Transmembrane</keyword>
<evidence type="ECO:0000313" key="3">
    <source>
        <dbReference type="Proteomes" id="UP000751224"/>
    </source>
</evidence>
<reference evidence="2" key="1">
    <citation type="submission" date="2021-02" db="EMBL/GenBank/DDBJ databases">
        <title>Infant gut strain persistence is associated with maternal origin, phylogeny, and functional potential including surface adhesion and iron acquisition.</title>
        <authorList>
            <person name="Lou Y.C."/>
        </authorList>
    </citation>
    <scope>NUCLEOTIDE SEQUENCE</scope>
    <source>
        <strain evidence="2">L3_108_000G1_dasL3_108_000G1_metabat.metabat.11</strain>
    </source>
</reference>
<dbReference type="Proteomes" id="UP000751224">
    <property type="component" value="Unassembled WGS sequence"/>
</dbReference>
<organism evidence="2 3">
    <name type="scientific">Thomasclavelia spiroformis</name>
    <dbReference type="NCBI Taxonomy" id="29348"/>
    <lineage>
        <taxon>Bacteria</taxon>
        <taxon>Bacillati</taxon>
        <taxon>Bacillota</taxon>
        <taxon>Erysipelotrichia</taxon>
        <taxon>Erysipelotrichales</taxon>
        <taxon>Coprobacillaceae</taxon>
        <taxon>Thomasclavelia</taxon>
    </lineage>
</organism>
<feature type="transmembrane region" description="Helical" evidence="1">
    <location>
        <begin position="165"/>
        <end position="184"/>
    </location>
</feature>
<proteinExistence type="predicted"/>
<dbReference type="AlphaFoldDB" id="A0A943EGN9"/>
<name>A0A943EGN9_9FIRM</name>
<dbReference type="RefSeq" id="WP_297671750.1">
    <property type="nucleotide sequence ID" value="NZ_JAGZCC010000013.1"/>
</dbReference>
<accession>A0A943EGN9</accession>
<keyword evidence="1" id="KW-1133">Transmembrane helix</keyword>
<dbReference type="EMBL" id="JAGZCC010000013">
    <property type="protein sequence ID" value="MBS5587834.1"/>
    <property type="molecule type" value="Genomic_DNA"/>
</dbReference>
<evidence type="ECO:0000256" key="1">
    <source>
        <dbReference type="SAM" id="Phobius"/>
    </source>
</evidence>
<evidence type="ECO:0000313" key="2">
    <source>
        <dbReference type="EMBL" id="MBS5587834.1"/>
    </source>
</evidence>
<feature type="transmembrane region" description="Helical" evidence="1">
    <location>
        <begin position="133"/>
        <end position="153"/>
    </location>
</feature>
<feature type="transmembrane region" description="Helical" evidence="1">
    <location>
        <begin position="204"/>
        <end position="224"/>
    </location>
</feature>
<feature type="transmembrane region" description="Helical" evidence="1">
    <location>
        <begin position="35"/>
        <end position="54"/>
    </location>
</feature>